<proteinExistence type="inferred from homology"/>
<feature type="domain" description="Activator of Hsp90 ATPase homologue 1/2-like C-terminal" evidence="2">
    <location>
        <begin position="22"/>
        <end position="160"/>
    </location>
</feature>
<evidence type="ECO:0000259" key="2">
    <source>
        <dbReference type="Pfam" id="PF08327"/>
    </source>
</evidence>
<dbReference type="EMBL" id="FNRT01000002">
    <property type="protein sequence ID" value="SEC05923.1"/>
    <property type="molecule type" value="Genomic_DNA"/>
</dbReference>
<evidence type="ECO:0000313" key="3">
    <source>
        <dbReference type="EMBL" id="SEC05923.1"/>
    </source>
</evidence>
<dbReference type="SUPFAM" id="SSF55961">
    <property type="entry name" value="Bet v1-like"/>
    <property type="match status" value="1"/>
</dbReference>
<evidence type="ECO:0000256" key="1">
    <source>
        <dbReference type="ARBA" id="ARBA00006817"/>
    </source>
</evidence>
<dbReference type="RefSeq" id="WP_090968629.1">
    <property type="nucleotide sequence ID" value="NZ_FNRT01000002.1"/>
</dbReference>
<dbReference type="Gene3D" id="3.30.530.20">
    <property type="match status" value="1"/>
</dbReference>
<dbReference type="InterPro" id="IPR013538">
    <property type="entry name" value="ASHA1/2-like_C"/>
</dbReference>
<dbReference type="AlphaFoldDB" id="A0A1H4PES0"/>
<dbReference type="InterPro" id="IPR023393">
    <property type="entry name" value="START-like_dom_sf"/>
</dbReference>
<name>A0A1H4PES0_9ACTN</name>
<dbReference type="CDD" id="cd07814">
    <property type="entry name" value="SRPBCC_CalC_Aha1-like"/>
    <property type="match status" value="1"/>
</dbReference>
<reference evidence="4" key="1">
    <citation type="submission" date="2016-10" db="EMBL/GenBank/DDBJ databases">
        <authorList>
            <person name="Varghese N."/>
            <person name="Submissions S."/>
        </authorList>
    </citation>
    <scope>NUCLEOTIDE SEQUENCE [LARGE SCALE GENOMIC DNA]</scope>
    <source>
        <strain evidence="4">DSM 22017</strain>
    </source>
</reference>
<accession>A0A1H4PES0</accession>
<evidence type="ECO:0000313" key="4">
    <source>
        <dbReference type="Proteomes" id="UP000198742"/>
    </source>
</evidence>
<gene>
    <name evidence="3" type="ORF">SAMN04489844_1595</name>
</gene>
<sequence>MPVTDVKHDLDALTLTITADFAAPVERVWDVYADPRQLERVWGPPGFPATFVDHELTEGGRMNYYLTSPEGQRFYAYWDIASVDRPTGFTFRDGFAVDETFTANPDLPESHQDFAFTATDSGTRATFRATYADAASLQKVLDMGAVEGSTMAINQIDDLLAS</sequence>
<dbReference type="STRING" id="402596.SAMN04489844_1595"/>
<organism evidence="3 4">
    <name type="scientific">Nocardioides exalbidus</name>
    <dbReference type="NCBI Taxonomy" id="402596"/>
    <lineage>
        <taxon>Bacteria</taxon>
        <taxon>Bacillati</taxon>
        <taxon>Actinomycetota</taxon>
        <taxon>Actinomycetes</taxon>
        <taxon>Propionibacteriales</taxon>
        <taxon>Nocardioidaceae</taxon>
        <taxon>Nocardioides</taxon>
    </lineage>
</organism>
<keyword evidence="4" id="KW-1185">Reference proteome</keyword>
<dbReference type="OrthoDB" id="3365660at2"/>
<dbReference type="Proteomes" id="UP000198742">
    <property type="component" value="Unassembled WGS sequence"/>
</dbReference>
<protein>
    <submittedName>
        <fullName evidence="3">Uncharacterized conserved protein YndB, AHSA1/START domain</fullName>
    </submittedName>
</protein>
<dbReference type="Pfam" id="PF08327">
    <property type="entry name" value="AHSA1"/>
    <property type="match status" value="1"/>
</dbReference>
<comment type="similarity">
    <text evidence="1">Belongs to the AHA1 family.</text>
</comment>